<reference evidence="3" key="1">
    <citation type="submission" date="2018-08" db="EMBL/GenBank/DDBJ databases">
        <authorList>
            <person name="Grouzdev D.S."/>
            <person name="Krutkina M.S."/>
        </authorList>
    </citation>
    <scope>NUCLEOTIDE SEQUENCE [LARGE SCALE GENOMIC DNA]</scope>
    <source>
        <strain evidence="3">4-11</strain>
    </source>
</reference>
<comment type="caution">
    <text evidence="2">The sequence shown here is derived from an EMBL/GenBank/DDBJ whole genome shotgun (WGS) entry which is preliminary data.</text>
</comment>
<proteinExistence type="predicted"/>
<dbReference type="AlphaFoldDB" id="A0A372MHY2"/>
<dbReference type="InterPro" id="IPR010879">
    <property type="entry name" value="DUF1508"/>
</dbReference>
<protein>
    <submittedName>
        <fullName evidence="2">DUF1508 domain-containing protein</fullName>
    </submittedName>
</protein>
<dbReference type="RefSeq" id="WP_117330255.1">
    <property type="nucleotide sequence ID" value="NZ_QUWK01000006.1"/>
</dbReference>
<dbReference type="Pfam" id="PF07411">
    <property type="entry name" value="DUF1508"/>
    <property type="match status" value="2"/>
</dbReference>
<dbReference type="Gene3D" id="3.30.160.160">
    <property type="entry name" value="YegP-like"/>
    <property type="match status" value="1"/>
</dbReference>
<name>A0A372MHY2_9SPIR</name>
<dbReference type="InterPro" id="IPR051141">
    <property type="entry name" value="UPF0339_domain"/>
</dbReference>
<dbReference type="SUPFAM" id="SSF160113">
    <property type="entry name" value="YegP-like"/>
    <property type="match status" value="2"/>
</dbReference>
<gene>
    <name evidence="2" type="ORF">DYP60_07240</name>
</gene>
<dbReference type="PANTHER" id="PTHR40606:SF1">
    <property type="entry name" value="UPF0339 PROTEIN YEGP"/>
    <property type="match status" value="1"/>
</dbReference>
<evidence type="ECO:0000313" key="3">
    <source>
        <dbReference type="Proteomes" id="UP000264002"/>
    </source>
</evidence>
<feature type="domain" description="DUF1508" evidence="1">
    <location>
        <begin position="76"/>
        <end position="124"/>
    </location>
</feature>
<dbReference type="PANTHER" id="PTHR40606">
    <property type="match status" value="1"/>
</dbReference>
<keyword evidence="3" id="KW-1185">Reference proteome</keyword>
<organism evidence="2 3">
    <name type="scientific">Sphaerochaeta halotolerans</name>
    <dbReference type="NCBI Taxonomy" id="2293840"/>
    <lineage>
        <taxon>Bacteria</taxon>
        <taxon>Pseudomonadati</taxon>
        <taxon>Spirochaetota</taxon>
        <taxon>Spirochaetia</taxon>
        <taxon>Spirochaetales</taxon>
        <taxon>Sphaerochaetaceae</taxon>
        <taxon>Sphaerochaeta</taxon>
    </lineage>
</organism>
<sequence>MPGRFIITKTPKGFYRFSLQAANYQTVLTSKNYSSLVTCREGVETIKKNALSPIEDQTLQKPGPSLKYPKYEVYFDSAGKYRYRLLASNGLNIAMAEDGYATKAGCLNGIESISRAAVDAQVDESALQN</sequence>
<feature type="domain" description="DUF1508" evidence="1">
    <location>
        <begin position="13"/>
        <end position="51"/>
    </location>
</feature>
<reference evidence="2 3" key="2">
    <citation type="submission" date="2018-09" db="EMBL/GenBank/DDBJ databases">
        <title>Genome of Sphaerochaeta halotolerans strain 4-11.</title>
        <authorList>
            <person name="Nazina T.N."/>
            <person name="Sokolova D.S."/>
        </authorList>
    </citation>
    <scope>NUCLEOTIDE SEQUENCE [LARGE SCALE GENOMIC DNA]</scope>
    <source>
        <strain evidence="2 3">4-11</strain>
    </source>
</reference>
<dbReference type="InterPro" id="IPR036913">
    <property type="entry name" value="YegP-like_sf"/>
</dbReference>
<evidence type="ECO:0000313" key="2">
    <source>
        <dbReference type="EMBL" id="RFU95008.1"/>
    </source>
</evidence>
<evidence type="ECO:0000259" key="1">
    <source>
        <dbReference type="Pfam" id="PF07411"/>
    </source>
</evidence>
<dbReference type="EMBL" id="QUWK01000006">
    <property type="protein sequence ID" value="RFU95008.1"/>
    <property type="molecule type" value="Genomic_DNA"/>
</dbReference>
<dbReference type="Proteomes" id="UP000264002">
    <property type="component" value="Unassembled WGS sequence"/>
</dbReference>
<dbReference type="Gene3D" id="2.30.29.80">
    <property type="match status" value="1"/>
</dbReference>
<accession>A0A372MHY2</accession>
<dbReference type="OrthoDB" id="9802792at2"/>